<sequence>MCLARACCEQIPRARLQEDFQAAEGLTFYCLSSRFSVSAYSLSTVLGCQQLPAQKTRLIALVYIGSQVSMYGIGDKFDVTEFSVYSCVTWVIRFLHVLSVEVISCPNSVEEVTRIKAGFLAKSGGKDPGMPFGASTGHTLKYQR</sequence>
<reference evidence="1 2" key="1">
    <citation type="journal article" date="2020" name="Cell">
        <title>Large-Scale Comparative Analyses of Tick Genomes Elucidate Their Genetic Diversity and Vector Capacities.</title>
        <authorList>
            <consortium name="Tick Genome and Microbiome Consortium (TIGMIC)"/>
            <person name="Jia N."/>
            <person name="Wang J."/>
            <person name="Shi W."/>
            <person name="Du L."/>
            <person name="Sun Y."/>
            <person name="Zhan W."/>
            <person name="Jiang J.F."/>
            <person name="Wang Q."/>
            <person name="Zhang B."/>
            <person name="Ji P."/>
            <person name="Bell-Sakyi L."/>
            <person name="Cui X.M."/>
            <person name="Yuan T.T."/>
            <person name="Jiang B.G."/>
            <person name="Yang W.F."/>
            <person name="Lam T.T."/>
            <person name="Chang Q.C."/>
            <person name="Ding S.J."/>
            <person name="Wang X.J."/>
            <person name="Zhu J.G."/>
            <person name="Ruan X.D."/>
            <person name="Zhao L."/>
            <person name="Wei J.T."/>
            <person name="Ye R.Z."/>
            <person name="Que T.C."/>
            <person name="Du C.H."/>
            <person name="Zhou Y.H."/>
            <person name="Cheng J.X."/>
            <person name="Dai P.F."/>
            <person name="Guo W.B."/>
            <person name="Han X.H."/>
            <person name="Huang E.J."/>
            <person name="Li L.F."/>
            <person name="Wei W."/>
            <person name="Gao Y.C."/>
            <person name="Liu J.Z."/>
            <person name="Shao H.Z."/>
            <person name="Wang X."/>
            <person name="Wang C.C."/>
            <person name="Yang T.C."/>
            <person name="Huo Q.B."/>
            <person name="Li W."/>
            <person name="Chen H.Y."/>
            <person name="Chen S.E."/>
            <person name="Zhou L.G."/>
            <person name="Ni X.B."/>
            <person name="Tian J.H."/>
            <person name="Sheng Y."/>
            <person name="Liu T."/>
            <person name="Pan Y.S."/>
            <person name="Xia L.Y."/>
            <person name="Li J."/>
            <person name="Zhao F."/>
            <person name="Cao W.C."/>
        </authorList>
    </citation>
    <scope>NUCLEOTIDE SEQUENCE [LARGE SCALE GENOMIC DNA]</scope>
    <source>
        <strain evidence="1">HaeL-2018</strain>
    </source>
</reference>
<proteinExistence type="predicted"/>
<dbReference type="EMBL" id="JABSTR010000002">
    <property type="protein sequence ID" value="KAH9363839.1"/>
    <property type="molecule type" value="Genomic_DNA"/>
</dbReference>
<name>A0A9J6FLY5_HAELO</name>
<evidence type="ECO:0000313" key="2">
    <source>
        <dbReference type="Proteomes" id="UP000821853"/>
    </source>
</evidence>
<dbReference type="AlphaFoldDB" id="A0A9J6FLY5"/>
<organism evidence="1 2">
    <name type="scientific">Haemaphysalis longicornis</name>
    <name type="common">Bush tick</name>
    <dbReference type="NCBI Taxonomy" id="44386"/>
    <lineage>
        <taxon>Eukaryota</taxon>
        <taxon>Metazoa</taxon>
        <taxon>Ecdysozoa</taxon>
        <taxon>Arthropoda</taxon>
        <taxon>Chelicerata</taxon>
        <taxon>Arachnida</taxon>
        <taxon>Acari</taxon>
        <taxon>Parasitiformes</taxon>
        <taxon>Ixodida</taxon>
        <taxon>Ixodoidea</taxon>
        <taxon>Ixodidae</taxon>
        <taxon>Haemaphysalinae</taxon>
        <taxon>Haemaphysalis</taxon>
    </lineage>
</organism>
<gene>
    <name evidence="1" type="ORF">HPB48_007941</name>
</gene>
<comment type="caution">
    <text evidence="1">The sequence shown here is derived from an EMBL/GenBank/DDBJ whole genome shotgun (WGS) entry which is preliminary data.</text>
</comment>
<keyword evidence="2" id="KW-1185">Reference proteome</keyword>
<dbReference type="Proteomes" id="UP000821853">
    <property type="component" value="Chromosome 10"/>
</dbReference>
<accession>A0A9J6FLY5</accession>
<protein>
    <submittedName>
        <fullName evidence="1">Uncharacterized protein</fullName>
    </submittedName>
</protein>
<evidence type="ECO:0000313" key="1">
    <source>
        <dbReference type="EMBL" id="KAH9363839.1"/>
    </source>
</evidence>
<dbReference type="VEuPathDB" id="VectorBase:HLOH_040458"/>